<dbReference type="PANTHER" id="PTHR43162">
    <property type="match status" value="1"/>
</dbReference>
<dbReference type="Gene3D" id="3.40.50.720">
    <property type="entry name" value="NAD(P)-binding Rossmann-like Domain"/>
    <property type="match status" value="1"/>
</dbReference>
<dbReference type="EMBL" id="JBEZAE010000004">
    <property type="protein sequence ID" value="MEU7070394.1"/>
    <property type="molecule type" value="Genomic_DNA"/>
</dbReference>
<dbReference type="InterPro" id="IPR051604">
    <property type="entry name" value="Ergot_Alk_Oxidoreductase"/>
</dbReference>
<proteinExistence type="predicted"/>
<dbReference type="Gene3D" id="3.90.25.10">
    <property type="entry name" value="UDP-galactose 4-epimerase, domain 1"/>
    <property type="match status" value="1"/>
</dbReference>
<dbReference type="InterPro" id="IPR036291">
    <property type="entry name" value="NAD(P)-bd_dom_sf"/>
</dbReference>
<sequence>MTTNTQNTQNTQSGNGGRASAGARTVLVTSATGKTGRRVAERLAARGVTVRHGSRTGATPFDWEAPETWGPALRGADAAYVAYYPDLAAPGAVEAMRTFGRLAVENGVRRLTVVSGRGEPEAVVAEGALREAAGGVEMTVVRASFFAQNFSEGLLAEGVAEGMLVFPAGDTLEPFVDVDDLADVIVETLTADGHAGRVHEVTGPRPVSFAEVAAEISRVSGRPVVYEAMPAAEYAGLLTDFGLPAPEAEWLAALFATLLDGHNASATDGVKRVLGREPRSFAAFAAEAWGGPTA</sequence>
<dbReference type="PANTHER" id="PTHR43162:SF1">
    <property type="entry name" value="PRESTALK A DIFFERENTIATION PROTEIN A"/>
    <property type="match status" value="1"/>
</dbReference>
<dbReference type="SUPFAM" id="SSF51735">
    <property type="entry name" value="NAD(P)-binding Rossmann-fold domains"/>
    <property type="match status" value="1"/>
</dbReference>
<reference evidence="2 3" key="1">
    <citation type="submission" date="2024-06" db="EMBL/GenBank/DDBJ databases">
        <title>The Natural Products Discovery Center: Release of the First 8490 Sequenced Strains for Exploring Actinobacteria Biosynthetic Diversity.</title>
        <authorList>
            <person name="Kalkreuter E."/>
            <person name="Kautsar S.A."/>
            <person name="Yang D."/>
            <person name="Bader C.D."/>
            <person name="Teijaro C.N."/>
            <person name="Fluegel L."/>
            <person name="Davis C.M."/>
            <person name="Simpson J.R."/>
            <person name="Lauterbach L."/>
            <person name="Steele A.D."/>
            <person name="Gui C."/>
            <person name="Meng S."/>
            <person name="Li G."/>
            <person name="Viehrig K."/>
            <person name="Ye F."/>
            <person name="Su P."/>
            <person name="Kiefer A.F."/>
            <person name="Nichols A."/>
            <person name="Cepeda A.J."/>
            <person name="Yan W."/>
            <person name="Fan B."/>
            <person name="Jiang Y."/>
            <person name="Adhikari A."/>
            <person name="Zheng C.-J."/>
            <person name="Schuster L."/>
            <person name="Cowan T.M."/>
            <person name="Smanski M.J."/>
            <person name="Chevrette M.G."/>
            <person name="De Carvalho L.P.S."/>
            <person name="Shen B."/>
        </authorList>
    </citation>
    <scope>NUCLEOTIDE SEQUENCE [LARGE SCALE GENOMIC DNA]</scope>
    <source>
        <strain evidence="2 3">NPDC045974</strain>
    </source>
</reference>
<evidence type="ECO:0000313" key="2">
    <source>
        <dbReference type="EMBL" id="MEU7070394.1"/>
    </source>
</evidence>
<comment type="caution">
    <text evidence="2">The sequence shown here is derived from an EMBL/GenBank/DDBJ whole genome shotgun (WGS) entry which is preliminary data.</text>
</comment>
<keyword evidence="3" id="KW-1185">Reference proteome</keyword>
<evidence type="ECO:0000256" key="1">
    <source>
        <dbReference type="SAM" id="MobiDB-lite"/>
    </source>
</evidence>
<evidence type="ECO:0000313" key="3">
    <source>
        <dbReference type="Proteomes" id="UP001551329"/>
    </source>
</evidence>
<organism evidence="2 3">
    <name type="scientific">Streptomyces narbonensis</name>
    <dbReference type="NCBI Taxonomy" id="67333"/>
    <lineage>
        <taxon>Bacteria</taxon>
        <taxon>Bacillati</taxon>
        <taxon>Actinomycetota</taxon>
        <taxon>Actinomycetes</taxon>
        <taxon>Kitasatosporales</taxon>
        <taxon>Streptomycetaceae</taxon>
        <taxon>Streptomyces</taxon>
    </lineage>
</organism>
<name>A0ABV3C6J5_9ACTN</name>
<dbReference type="RefSeq" id="WP_358474416.1">
    <property type="nucleotide sequence ID" value="NZ_JBEZAE010000004.1"/>
</dbReference>
<dbReference type="Proteomes" id="UP001551329">
    <property type="component" value="Unassembled WGS sequence"/>
</dbReference>
<gene>
    <name evidence="2" type="ORF">AB0A88_09650</name>
</gene>
<accession>A0ABV3C6J5</accession>
<feature type="region of interest" description="Disordered" evidence="1">
    <location>
        <begin position="1"/>
        <end position="24"/>
    </location>
</feature>
<feature type="compositionally biased region" description="Low complexity" evidence="1">
    <location>
        <begin position="1"/>
        <end position="13"/>
    </location>
</feature>
<protein>
    <submittedName>
        <fullName evidence="2">NmrA family transcriptional regulator</fullName>
    </submittedName>
</protein>